<dbReference type="InterPro" id="IPR036514">
    <property type="entry name" value="SGNH_hydro_sf"/>
</dbReference>
<dbReference type="OrthoDB" id="1828825at2"/>
<keyword evidence="3" id="KW-1185">Reference proteome</keyword>
<gene>
    <name evidence="2" type="ORF">B9T62_37600</name>
</gene>
<dbReference type="InterPro" id="IPR013830">
    <property type="entry name" value="SGNH_hydro"/>
</dbReference>
<dbReference type="RefSeq" id="WP_087919890.1">
    <property type="nucleotide sequence ID" value="NZ_CP021780.1"/>
</dbReference>
<evidence type="ECO:0000313" key="2">
    <source>
        <dbReference type="EMBL" id="ASA25931.1"/>
    </source>
</evidence>
<dbReference type="Pfam" id="PF13472">
    <property type="entry name" value="Lipase_GDSL_2"/>
    <property type="match status" value="1"/>
</dbReference>
<reference evidence="2 3" key="1">
    <citation type="submission" date="2017-06" db="EMBL/GenBank/DDBJ databases">
        <title>Complete genome sequence of Paenibacillus donghaensis KCTC 13049T isolated from East Sea sediment, South Korea.</title>
        <authorList>
            <person name="Jung B.K."/>
            <person name="Hong S.-J."/>
            <person name="Shin J.-H."/>
        </authorList>
    </citation>
    <scope>NUCLEOTIDE SEQUENCE [LARGE SCALE GENOMIC DNA]</scope>
    <source>
        <strain evidence="2 3">KCTC 13049</strain>
    </source>
</reference>
<organism evidence="2 3">
    <name type="scientific">Paenibacillus donghaensis</name>
    <dbReference type="NCBI Taxonomy" id="414771"/>
    <lineage>
        <taxon>Bacteria</taxon>
        <taxon>Bacillati</taxon>
        <taxon>Bacillota</taxon>
        <taxon>Bacilli</taxon>
        <taxon>Bacillales</taxon>
        <taxon>Paenibacillaceae</taxon>
        <taxon>Paenibacillus</taxon>
    </lineage>
</organism>
<dbReference type="EMBL" id="CP021780">
    <property type="protein sequence ID" value="ASA25931.1"/>
    <property type="molecule type" value="Genomic_DNA"/>
</dbReference>
<dbReference type="SUPFAM" id="SSF52266">
    <property type="entry name" value="SGNH hydrolase"/>
    <property type="match status" value="1"/>
</dbReference>
<name>A0A2Z2KWQ7_9BACL</name>
<evidence type="ECO:0000313" key="3">
    <source>
        <dbReference type="Proteomes" id="UP000249890"/>
    </source>
</evidence>
<dbReference type="InterPro" id="IPR053140">
    <property type="entry name" value="GDSL_Rv0518-like"/>
</dbReference>
<dbReference type="Proteomes" id="UP000249890">
    <property type="component" value="Chromosome"/>
</dbReference>
<dbReference type="PANTHER" id="PTHR43784">
    <property type="entry name" value="GDSL-LIKE LIPASE/ACYLHYDROLASE, PUTATIVE (AFU_ORTHOLOGUE AFUA_2G00820)-RELATED"/>
    <property type="match status" value="1"/>
</dbReference>
<sequence length="392" mass="42755">MYSEQERKAGVRSERGYTSATVLSTAANYIMNTTESFTHTYRTYIRLRENGELKLKFWHSNTVDSTWDLGQESAGSEPGGEWSIEAAYVADGGLEPDGSLAAGTQVPVTFAGRACKQVAAGEVFWSDEAVLKLPEGHVLAFTWTLKTRASGKSIPFNVEGMLVSAYDAPGQLASQDTADGFSVSDKLLVLPSYIGYKKEVTKELVFLGDSITQGVRTEKDKYDYWAAGIAEGLGPDYGLWNIGSGWGRAYDVATEGAWLHKALRGNEVLIVLGVNDLDIGKRSAEELLQDLAFIISKIKEANPETAVLLSTVPPFNFEGEREAAWRSVNTQILASPPAGVSRVFDMAAVLSMPSPVDHRIRPEYMSNSDDPHPNGTAGKAVAESFLDWYFKV</sequence>
<dbReference type="Gene3D" id="3.40.50.1110">
    <property type="entry name" value="SGNH hydrolase"/>
    <property type="match status" value="1"/>
</dbReference>
<proteinExistence type="predicted"/>
<dbReference type="CDD" id="cd00229">
    <property type="entry name" value="SGNH_hydrolase"/>
    <property type="match status" value="1"/>
</dbReference>
<dbReference type="AlphaFoldDB" id="A0A2Z2KWQ7"/>
<dbReference type="PANTHER" id="PTHR43784:SF2">
    <property type="entry name" value="GDSL-LIKE LIPASE_ACYLHYDROLASE, PUTATIVE (AFU_ORTHOLOGUE AFUA_2G00820)-RELATED"/>
    <property type="match status" value="1"/>
</dbReference>
<protein>
    <submittedName>
        <fullName evidence="2">GDSL family lipase</fullName>
    </submittedName>
</protein>
<dbReference type="KEGG" id="pdh:B9T62_37600"/>
<accession>A0A2Z2KWQ7</accession>
<feature type="domain" description="SGNH hydrolase-type esterase" evidence="1">
    <location>
        <begin position="206"/>
        <end position="374"/>
    </location>
</feature>
<evidence type="ECO:0000259" key="1">
    <source>
        <dbReference type="Pfam" id="PF13472"/>
    </source>
</evidence>